<evidence type="ECO:0000313" key="3">
    <source>
        <dbReference type="EMBL" id="ABK23395.1"/>
    </source>
</evidence>
<accession>A9NRY4</accession>
<dbReference type="PANTHER" id="PTHR33286">
    <property type="entry name" value="BIFUNCTIONAL INHIBITOR/LIPID-TRANSFER PROTEIN/SEED STORAGE 2S ALBUMIN SUPERFAMILY PROTEIN"/>
    <property type="match status" value="1"/>
</dbReference>
<keyword evidence="1" id="KW-0732">Signal</keyword>
<protein>
    <recommendedName>
        <fullName evidence="2">Bifunctional inhibitor/plant lipid transfer protein/seed storage helical domain-containing protein</fullName>
    </recommendedName>
</protein>
<dbReference type="Pfam" id="PF14368">
    <property type="entry name" value="LTP_2"/>
    <property type="match status" value="1"/>
</dbReference>
<dbReference type="SUPFAM" id="SSF47699">
    <property type="entry name" value="Bifunctional inhibitor/lipid-transfer protein/seed storage 2S albumin"/>
    <property type="match status" value="1"/>
</dbReference>
<dbReference type="EMBL" id="EF084065">
    <property type="protein sequence ID" value="ABK23395.1"/>
    <property type="molecule type" value="mRNA"/>
</dbReference>
<dbReference type="InterPro" id="IPR036312">
    <property type="entry name" value="Bifun_inhib/LTP/seed_sf"/>
</dbReference>
<dbReference type="Gene3D" id="1.10.110.10">
    <property type="entry name" value="Plant lipid-transfer and hydrophobic proteins"/>
    <property type="match status" value="1"/>
</dbReference>
<sequence>MANLRGFLFVSICLILAAASHVEADKCGNQIQGLLNKCSPILLGKSPSAACCGLIRSADMGCVCPKVTPQIAKQINVSKVVSVVKSCGRNVPHRTRCGSIVTP</sequence>
<dbReference type="OMA" id="KECAVYV"/>
<dbReference type="SMART" id="SM00499">
    <property type="entry name" value="AAI"/>
    <property type="match status" value="1"/>
</dbReference>
<feature type="chain" id="PRO_5010821348" description="Bifunctional inhibitor/plant lipid transfer protein/seed storage helical domain-containing protein" evidence="1">
    <location>
        <begin position="25"/>
        <end position="103"/>
    </location>
</feature>
<dbReference type="AlphaFoldDB" id="A9NRY4"/>
<evidence type="ECO:0000256" key="1">
    <source>
        <dbReference type="SAM" id="SignalP"/>
    </source>
</evidence>
<dbReference type="PANTHER" id="PTHR33286:SF1">
    <property type="entry name" value="OS01G0800600 PROTEIN"/>
    <property type="match status" value="1"/>
</dbReference>
<evidence type="ECO:0000259" key="2">
    <source>
        <dbReference type="SMART" id="SM00499"/>
    </source>
</evidence>
<dbReference type="EMBL" id="EF086487">
    <property type="protein sequence ID" value="ABK25747.1"/>
    <property type="molecule type" value="mRNA"/>
</dbReference>
<reference evidence="3" key="1">
    <citation type="journal article" date="2008" name="BMC Genomics">
        <title>A conifer genomics resource of 200,000 spruce (Picea spp.) ESTs and 6,464 high-quality, sequence-finished full-length cDNAs for Sitka spruce (Picea sitchensis).</title>
        <authorList>
            <person name="Ralph S.G."/>
            <person name="Chun H.J."/>
            <person name="Kolosova N."/>
            <person name="Cooper D."/>
            <person name="Oddy C."/>
            <person name="Ritland C.E."/>
            <person name="Kirkpatrick R."/>
            <person name="Moore R."/>
            <person name="Barber S."/>
            <person name="Holt R.A."/>
            <person name="Jones S.J."/>
            <person name="Marra M.A."/>
            <person name="Douglas C.J."/>
            <person name="Ritland K."/>
            <person name="Bohlmann J."/>
        </authorList>
    </citation>
    <scope>NUCLEOTIDE SEQUENCE</scope>
    <source>
        <tissue evidence="3">Green portion of the leader tissue</tissue>
    </source>
</reference>
<proteinExistence type="evidence at transcript level"/>
<name>A9NRY4_PICSI</name>
<dbReference type="InterPro" id="IPR016140">
    <property type="entry name" value="Bifunc_inhib/LTP/seed_store"/>
</dbReference>
<feature type="domain" description="Bifunctional inhibitor/plant lipid transfer protein/seed storage helical" evidence="2">
    <location>
        <begin position="27"/>
        <end position="97"/>
    </location>
</feature>
<feature type="signal peptide" evidence="1">
    <location>
        <begin position="1"/>
        <end position="24"/>
    </location>
</feature>
<organism evidence="3">
    <name type="scientific">Picea sitchensis</name>
    <name type="common">Sitka spruce</name>
    <name type="synonym">Pinus sitchensis</name>
    <dbReference type="NCBI Taxonomy" id="3332"/>
    <lineage>
        <taxon>Eukaryota</taxon>
        <taxon>Viridiplantae</taxon>
        <taxon>Streptophyta</taxon>
        <taxon>Embryophyta</taxon>
        <taxon>Tracheophyta</taxon>
        <taxon>Spermatophyta</taxon>
        <taxon>Pinopsida</taxon>
        <taxon>Pinidae</taxon>
        <taxon>Conifers I</taxon>
        <taxon>Pinales</taxon>
        <taxon>Pinaceae</taxon>
        <taxon>Picea</taxon>
    </lineage>
</organism>